<evidence type="ECO:0000313" key="3">
    <source>
        <dbReference type="EMBL" id="MBB3705747.1"/>
    </source>
</evidence>
<evidence type="ECO:0000313" key="5">
    <source>
        <dbReference type="Proteomes" id="UP000577697"/>
    </source>
</evidence>
<sequence length="98" mass="10411">MYGLIGKMRAQTGKRDELLGILLESTSAMPGCLSYVVARDPADADAIWISEVWDSSASHKASLQLPEVKSAISRAMPIIAGFDTSIETEPVGGFGLGR</sequence>
<name>A0AAC8YMX6_AMIAI</name>
<dbReference type="Gene3D" id="3.30.70.100">
    <property type="match status" value="1"/>
</dbReference>
<dbReference type="PROSITE" id="PS51725">
    <property type="entry name" value="ABM"/>
    <property type="match status" value="1"/>
</dbReference>
<keyword evidence="2" id="KW-0503">Monooxygenase</keyword>
<accession>A0AAC8YMX6</accession>
<dbReference type="EMBL" id="CP015005">
    <property type="protein sequence ID" value="AMS41268.1"/>
    <property type="molecule type" value="Genomic_DNA"/>
</dbReference>
<evidence type="ECO:0000313" key="4">
    <source>
        <dbReference type="Proteomes" id="UP000075755"/>
    </source>
</evidence>
<proteinExistence type="predicted"/>
<reference evidence="3 5" key="2">
    <citation type="submission" date="2020-08" db="EMBL/GenBank/DDBJ databases">
        <title>Genomic Encyclopedia of Type Strains, Phase IV (KMG-IV): sequencing the most valuable type-strain genomes for metagenomic binning, comparative biology and taxonomic classification.</title>
        <authorList>
            <person name="Goeker M."/>
        </authorList>
    </citation>
    <scope>NUCLEOTIDE SEQUENCE [LARGE SCALE GENOMIC DNA]</scope>
    <source>
        <strain evidence="3 5">DSM 10368</strain>
    </source>
</reference>
<keyword evidence="5" id="KW-1185">Reference proteome</keyword>
<dbReference type="GO" id="GO:0004497">
    <property type="term" value="F:monooxygenase activity"/>
    <property type="evidence" value="ECO:0007669"/>
    <property type="project" value="UniProtKB-KW"/>
</dbReference>
<dbReference type="RefSeq" id="WP_067959208.1">
    <property type="nucleotide sequence ID" value="NZ_CP015005.1"/>
</dbReference>
<protein>
    <submittedName>
        <fullName evidence="2">Antibiotic biosynthesis monooxygenase</fullName>
    </submittedName>
    <submittedName>
        <fullName evidence="3">Quinol monooxygenase YgiN</fullName>
    </submittedName>
</protein>
<dbReference type="AlphaFoldDB" id="A0AAC8YMX6"/>
<organism evidence="2 4">
    <name type="scientific">Aminobacter aminovorans</name>
    <name type="common">Chelatobacter heintzii</name>
    <dbReference type="NCBI Taxonomy" id="83263"/>
    <lineage>
        <taxon>Bacteria</taxon>
        <taxon>Pseudomonadati</taxon>
        <taxon>Pseudomonadota</taxon>
        <taxon>Alphaproteobacteria</taxon>
        <taxon>Hyphomicrobiales</taxon>
        <taxon>Phyllobacteriaceae</taxon>
        <taxon>Aminobacter</taxon>
    </lineage>
</organism>
<dbReference type="KEGG" id="aak:AA2016_2342"/>
<feature type="domain" description="ABM" evidence="1">
    <location>
        <begin position="2"/>
        <end position="87"/>
    </location>
</feature>
<gene>
    <name evidence="2" type="ORF">AA2016_2342</name>
    <name evidence="3" type="ORF">FHS67_002066</name>
</gene>
<dbReference type="Proteomes" id="UP000577697">
    <property type="component" value="Unassembled WGS sequence"/>
</dbReference>
<dbReference type="Pfam" id="PF03992">
    <property type="entry name" value="ABM"/>
    <property type="match status" value="1"/>
</dbReference>
<evidence type="ECO:0000313" key="2">
    <source>
        <dbReference type="EMBL" id="AMS41268.1"/>
    </source>
</evidence>
<dbReference type="InterPro" id="IPR011008">
    <property type="entry name" value="Dimeric_a/b-barrel"/>
</dbReference>
<dbReference type="EMBL" id="JACICB010000007">
    <property type="protein sequence ID" value="MBB3705747.1"/>
    <property type="molecule type" value="Genomic_DNA"/>
</dbReference>
<dbReference type="InterPro" id="IPR007138">
    <property type="entry name" value="ABM_dom"/>
</dbReference>
<reference evidence="2 4" key="1">
    <citation type="submission" date="2016-03" db="EMBL/GenBank/DDBJ databases">
        <title>Complete genome of Aminobacter aminovorans KCTC 2477.</title>
        <authorList>
            <person name="Kim K.M."/>
        </authorList>
    </citation>
    <scope>NUCLEOTIDE SEQUENCE [LARGE SCALE GENOMIC DNA]</scope>
    <source>
        <strain evidence="2 4">KCTC 2477</strain>
    </source>
</reference>
<dbReference type="SUPFAM" id="SSF54909">
    <property type="entry name" value="Dimeric alpha+beta barrel"/>
    <property type="match status" value="1"/>
</dbReference>
<keyword evidence="2" id="KW-0560">Oxidoreductase</keyword>
<dbReference type="Proteomes" id="UP000075755">
    <property type="component" value="Chromosome"/>
</dbReference>
<evidence type="ECO:0000259" key="1">
    <source>
        <dbReference type="PROSITE" id="PS51725"/>
    </source>
</evidence>